<dbReference type="OrthoDB" id="3518068at2"/>
<evidence type="ECO:0000256" key="3">
    <source>
        <dbReference type="ARBA" id="ARBA00022692"/>
    </source>
</evidence>
<accession>A0A4Y3WVX5</accession>
<feature type="transmembrane region" description="Helical" evidence="6">
    <location>
        <begin position="131"/>
        <end position="152"/>
    </location>
</feature>
<keyword evidence="5 6" id="KW-0472">Membrane</keyword>
<evidence type="ECO:0000256" key="1">
    <source>
        <dbReference type="ARBA" id="ARBA00004651"/>
    </source>
</evidence>
<protein>
    <recommendedName>
        <fullName evidence="7">Copper resistance protein D domain-containing protein</fullName>
    </recommendedName>
</protein>
<dbReference type="PANTHER" id="PTHR34820">
    <property type="entry name" value="INNER MEMBRANE PROTEIN YEBZ"/>
    <property type="match status" value="1"/>
</dbReference>
<dbReference type="GO" id="GO:0005886">
    <property type="term" value="C:plasma membrane"/>
    <property type="evidence" value="ECO:0007669"/>
    <property type="project" value="UniProtKB-SubCell"/>
</dbReference>
<dbReference type="EMBL" id="BJNG01000054">
    <property type="protein sequence ID" value="GEC22728.1"/>
    <property type="molecule type" value="Genomic_DNA"/>
</dbReference>
<comment type="caution">
    <text evidence="8">The sequence shown here is derived from an EMBL/GenBank/DDBJ whole genome shotgun (WGS) entry which is preliminary data.</text>
</comment>
<evidence type="ECO:0000256" key="5">
    <source>
        <dbReference type="ARBA" id="ARBA00023136"/>
    </source>
</evidence>
<feature type="transmembrane region" description="Helical" evidence="6">
    <location>
        <begin position="88"/>
        <end position="108"/>
    </location>
</feature>
<feature type="domain" description="Copper resistance protein D" evidence="7">
    <location>
        <begin position="225"/>
        <end position="317"/>
    </location>
</feature>
<dbReference type="AlphaFoldDB" id="A0A4Y3WVX5"/>
<feature type="transmembrane region" description="Helical" evidence="6">
    <location>
        <begin position="263"/>
        <end position="284"/>
    </location>
</feature>
<reference evidence="8 9" key="1">
    <citation type="submission" date="2019-06" db="EMBL/GenBank/DDBJ databases">
        <title>Whole genome shotgun sequence of Pseudonocardia hydrocarbonoxydans NBRC 14498.</title>
        <authorList>
            <person name="Hosoyama A."/>
            <person name="Uohara A."/>
            <person name="Ohji S."/>
            <person name="Ichikawa N."/>
        </authorList>
    </citation>
    <scope>NUCLEOTIDE SEQUENCE [LARGE SCALE GENOMIC DNA]</scope>
    <source>
        <strain evidence="8 9">NBRC 14498</strain>
    </source>
</reference>
<organism evidence="8 9">
    <name type="scientific">Pseudonocardia hydrocarbonoxydans</name>
    <dbReference type="NCBI Taxonomy" id="76726"/>
    <lineage>
        <taxon>Bacteria</taxon>
        <taxon>Bacillati</taxon>
        <taxon>Actinomycetota</taxon>
        <taxon>Actinomycetes</taxon>
        <taxon>Pseudonocardiales</taxon>
        <taxon>Pseudonocardiaceae</taxon>
        <taxon>Pseudonocardia</taxon>
    </lineage>
</organism>
<feature type="transmembrane region" description="Helical" evidence="6">
    <location>
        <begin position="48"/>
        <end position="67"/>
    </location>
</feature>
<feature type="transmembrane region" description="Helical" evidence="6">
    <location>
        <begin position="230"/>
        <end position="251"/>
    </location>
</feature>
<comment type="subcellular location">
    <subcellularLocation>
        <location evidence="1">Cell membrane</location>
        <topology evidence="1">Multi-pass membrane protein</topology>
    </subcellularLocation>
</comment>
<feature type="transmembrane region" description="Helical" evidence="6">
    <location>
        <begin position="195"/>
        <end position="218"/>
    </location>
</feature>
<sequence>MTVPAATARDRLRPALWAVLAVGAAVAATALAGATAALPFGVVVTRAGADVAGVACVGLALVAVLLPGPTSATRREIARTVTTVDRSLLVLAGGWVVLVLLGVTFRAADAFGRPLAQLGGGEVLAWATRLAAGRGLVLTAGCAVVVLVCALVRLRDPDRIAARFPLVAALLGVLTPTITGHAGSAPNHQVAVVSAALHAGSAALWVGGLAGLLVLVAAHRPLLDATIGRFSQLAGVCVVTVALTGLLGVQVRLASWAALLGTGYGLLVVAKTVALLALAGLGALARRRLAAGRTPVLRWAGIEVALMAVTLGLAAALSQAAP</sequence>
<dbReference type="RefSeq" id="WP_141282481.1">
    <property type="nucleotide sequence ID" value="NZ_BAAARZ010000098.1"/>
</dbReference>
<name>A0A4Y3WVX5_9PSEU</name>
<evidence type="ECO:0000259" key="7">
    <source>
        <dbReference type="Pfam" id="PF05425"/>
    </source>
</evidence>
<evidence type="ECO:0000313" key="9">
    <source>
        <dbReference type="Proteomes" id="UP000320338"/>
    </source>
</evidence>
<proteinExistence type="predicted"/>
<dbReference type="InterPro" id="IPR032694">
    <property type="entry name" value="CopC/D"/>
</dbReference>
<dbReference type="PANTHER" id="PTHR34820:SF4">
    <property type="entry name" value="INNER MEMBRANE PROTEIN YEBZ"/>
    <property type="match status" value="1"/>
</dbReference>
<keyword evidence="4 6" id="KW-1133">Transmembrane helix</keyword>
<feature type="transmembrane region" description="Helical" evidence="6">
    <location>
        <begin position="164"/>
        <end position="183"/>
    </location>
</feature>
<evidence type="ECO:0000313" key="8">
    <source>
        <dbReference type="EMBL" id="GEC22728.1"/>
    </source>
</evidence>
<keyword evidence="9" id="KW-1185">Reference proteome</keyword>
<keyword evidence="2" id="KW-1003">Cell membrane</keyword>
<evidence type="ECO:0000256" key="2">
    <source>
        <dbReference type="ARBA" id="ARBA00022475"/>
    </source>
</evidence>
<feature type="transmembrane region" description="Helical" evidence="6">
    <location>
        <begin position="296"/>
        <end position="317"/>
    </location>
</feature>
<gene>
    <name evidence="8" type="ORF">PHY01_50110</name>
</gene>
<evidence type="ECO:0000256" key="4">
    <source>
        <dbReference type="ARBA" id="ARBA00022989"/>
    </source>
</evidence>
<evidence type="ECO:0000256" key="6">
    <source>
        <dbReference type="SAM" id="Phobius"/>
    </source>
</evidence>
<dbReference type="InterPro" id="IPR008457">
    <property type="entry name" value="Cu-R_CopD_dom"/>
</dbReference>
<dbReference type="Pfam" id="PF05425">
    <property type="entry name" value="CopD"/>
    <property type="match status" value="1"/>
</dbReference>
<dbReference type="GO" id="GO:0006825">
    <property type="term" value="P:copper ion transport"/>
    <property type="evidence" value="ECO:0007669"/>
    <property type="project" value="InterPro"/>
</dbReference>
<keyword evidence="3 6" id="KW-0812">Transmembrane</keyword>
<dbReference type="Proteomes" id="UP000320338">
    <property type="component" value="Unassembled WGS sequence"/>
</dbReference>